<dbReference type="Proteomes" id="UP000198406">
    <property type="component" value="Unassembled WGS sequence"/>
</dbReference>
<dbReference type="EMBL" id="BDSP01000148">
    <property type="protein sequence ID" value="GAX20452.1"/>
    <property type="molecule type" value="Genomic_DNA"/>
</dbReference>
<dbReference type="Gene3D" id="3.40.640.10">
    <property type="entry name" value="Type I PLP-dependent aspartate aminotransferase-like (Major domain)"/>
    <property type="match status" value="1"/>
</dbReference>
<dbReference type="GO" id="GO:0016020">
    <property type="term" value="C:membrane"/>
    <property type="evidence" value="ECO:0007669"/>
    <property type="project" value="UniProtKB-SubCell"/>
</dbReference>
<protein>
    <submittedName>
        <fullName evidence="11">Molybdenum cofactor sulfurtransferase</fullName>
        <ecNumber evidence="11">2.8.1.9</ecNumber>
    </submittedName>
</protein>
<evidence type="ECO:0000313" key="11">
    <source>
        <dbReference type="EMBL" id="GAX20452.1"/>
    </source>
</evidence>
<comment type="subcellular location">
    <subcellularLocation>
        <location evidence="1">Membrane</location>
        <topology evidence="1">Multi-pass membrane protein</topology>
    </subcellularLocation>
</comment>
<dbReference type="InterPro" id="IPR015421">
    <property type="entry name" value="PyrdxlP-dep_Trfase_major"/>
</dbReference>
<name>A0A1Z5K2R2_FISSO</name>
<reference evidence="11 12" key="1">
    <citation type="journal article" date="2015" name="Plant Cell">
        <title>Oil accumulation by the oleaginous diatom Fistulifera solaris as revealed by the genome and transcriptome.</title>
        <authorList>
            <person name="Tanaka T."/>
            <person name="Maeda Y."/>
            <person name="Veluchamy A."/>
            <person name="Tanaka M."/>
            <person name="Abida H."/>
            <person name="Marechal E."/>
            <person name="Bowler C."/>
            <person name="Muto M."/>
            <person name="Sunaga Y."/>
            <person name="Tanaka M."/>
            <person name="Yoshino T."/>
            <person name="Taniguchi T."/>
            <person name="Fukuda Y."/>
            <person name="Nemoto M."/>
            <person name="Matsumoto M."/>
            <person name="Wong P.S."/>
            <person name="Aburatani S."/>
            <person name="Fujibuchi W."/>
        </authorList>
    </citation>
    <scope>NUCLEOTIDE SEQUENCE [LARGE SCALE GENOMIC DNA]</scope>
    <source>
        <strain evidence="11 12">JPCC DA0580</strain>
    </source>
</reference>
<dbReference type="GO" id="GO:0008265">
    <property type="term" value="F:molybdenum cofactor sulfurtransferase activity"/>
    <property type="evidence" value="ECO:0007669"/>
    <property type="project" value="UniProtKB-EC"/>
</dbReference>
<feature type="transmembrane region" description="Helical" evidence="6">
    <location>
        <begin position="989"/>
        <end position="1013"/>
    </location>
</feature>
<dbReference type="InterPro" id="IPR005302">
    <property type="entry name" value="MoCF_Sase_C"/>
</dbReference>
<keyword evidence="11" id="KW-0808">Transferase</keyword>
<dbReference type="OrthoDB" id="10264306at2759"/>
<dbReference type="AlphaFoldDB" id="A0A1Z5K2R2"/>
<evidence type="ECO:0000259" key="9">
    <source>
        <dbReference type="Pfam" id="PF03476"/>
    </source>
</evidence>
<evidence type="ECO:0000256" key="5">
    <source>
        <dbReference type="ARBA" id="ARBA00023150"/>
    </source>
</evidence>
<dbReference type="InterPro" id="IPR033118">
    <property type="entry name" value="EXPERA"/>
</dbReference>
<accession>A0A1Z5K2R2</accession>
<dbReference type="EC" id="2.8.1.9" evidence="11"/>
<feature type="domain" description="Aminotransferase class V" evidence="7">
    <location>
        <begin position="128"/>
        <end position="439"/>
    </location>
</feature>
<dbReference type="InterPro" id="IPR005303">
    <property type="entry name" value="MOCOS_middle"/>
</dbReference>
<feature type="domain" description="Molybdenum cofactor sulfurase middle" evidence="9">
    <location>
        <begin position="593"/>
        <end position="711"/>
    </location>
</feature>
<evidence type="ECO:0000259" key="7">
    <source>
        <dbReference type="Pfam" id="PF00266"/>
    </source>
</evidence>
<keyword evidence="3 6" id="KW-1133">Transmembrane helix</keyword>
<dbReference type="SUPFAM" id="SSF53383">
    <property type="entry name" value="PLP-dependent transferases"/>
    <property type="match status" value="1"/>
</dbReference>
<evidence type="ECO:0000256" key="2">
    <source>
        <dbReference type="ARBA" id="ARBA00022692"/>
    </source>
</evidence>
<feature type="transmembrane region" description="Helical" evidence="6">
    <location>
        <begin position="6"/>
        <end position="33"/>
    </location>
</feature>
<evidence type="ECO:0000313" key="12">
    <source>
        <dbReference type="Proteomes" id="UP000198406"/>
    </source>
</evidence>
<feature type="transmembrane region" description="Helical" evidence="6">
    <location>
        <begin position="883"/>
        <end position="900"/>
    </location>
</feature>
<dbReference type="PANTHER" id="PTHR14237">
    <property type="entry name" value="MOLYBDOPTERIN COFACTOR SULFURASE MOSC"/>
    <property type="match status" value="1"/>
</dbReference>
<dbReference type="Pfam" id="PF03473">
    <property type="entry name" value="MOSC"/>
    <property type="match status" value="1"/>
</dbReference>
<dbReference type="Pfam" id="PF05241">
    <property type="entry name" value="EBP"/>
    <property type="match status" value="1"/>
</dbReference>
<comment type="caution">
    <text evidence="11">The sequence shown here is derived from an EMBL/GenBank/DDBJ whole genome shotgun (WGS) entry which is preliminary data.</text>
</comment>
<sequence length="1114" mass="126173">MTEWTINYVLLAGNAWCYVIPLMITIWTTWQWFPRRYFFYLLRNAKPKAVACTAEHQNTKNAKILIENDRIKGSLASQNDERKHEKESFLRRAGSNYGYAASATGHIDTWRPRELPGLYHSENEQKEVYLDYAGSALPWQSQLQSLRLFGNPHSHIGPTASRTLQQIEGVKQQLLELWDATPDLLAGFPGSTEHPGYHLFFTSGTTEGLRIVAEHFAFQPQQSLFACPSASHTSVLGMRECALRAGASFRVWQRSDDVDDILQTASNVTPHLVVLPLECNFSGDRLNSHIYEAFRTQPGWCMGLDMAKAACTEPISLKRWDPEFAVVSFYKLFGAPTGLGALLIKKQSALAAMLLAPAPHTYFGGGTVQVVTPSRDYVVRKTAEYNLRGGTSHFRGICELEYGLETLQKLGGMAAIRNHTRVLSRELVRRLRSLRHASTGQSAIVLYGAWADPETLDRDECPGPTVAFNVLREDGITYVGYHEIAQLAALHTPPIQFRVGCFCNPGGCQQALGWSDEDIISNFEQLGHVCGDDVDLIDGKPTGAVRISLGKDSVWEDIDVLIRFLDRVYVQHKQQHEICHSTRNKKHRRELVLTELYVFPIKSCAAQRVERWPVVQGQLWMDRAFCLVNESGQALRLSTHSKMARIRPHLSFDTNKMIVTAPGMDPLILSLSQQDEQGQDNAIRVCGSHECRGIVWGDTIAARWFSTYLGVPCWLARHSAITTAKVSSFANEQPILMIRENAVDAINRILQQQGKSQVTSQHFRPNFVVQGGEEDDGDDCKCLWYNQMICWQVIGPCARCNMVDLEPTSGTKGGSTLRALAEYHQNQRSFRGPLTFGVFLQQVEHVKHDEEPICIQVGGVFCETSISSMTKSIYETLPDPTRIFSAMVLGILWLRFFITTRDASQLFWGFFASPYVVSFFSLACLTVYLGYNPKQKLAPHDRWAAEWYFWNAWLYHATMDGASGTFRLIPVVVQQYDILDRRFAQGHPIVWAVGFYELFVMAPLSLASCYAILQNRPQRYPLEIITSSFHFMGMVLFVLTEVILDEQVNVPARDPVGIPGNAWANVKFLDFDHLVYYWFGFWFCNLIWRVVPLLRIRRAWKETITALESRKKTE</sequence>
<organism evidence="11 12">
    <name type="scientific">Fistulifera solaris</name>
    <name type="common">Oleaginous diatom</name>
    <dbReference type="NCBI Taxonomy" id="1519565"/>
    <lineage>
        <taxon>Eukaryota</taxon>
        <taxon>Sar</taxon>
        <taxon>Stramenopiles</taxon>
        <taxon>Ochrophyta</taxon>
        <taxon>Bacillariophyta</taxon>
        <taxon>Bacillariophyceae</taxon>
        <taxon>Bacillariophycidae</taxon>
        <taxon>Naviculales</taxon>
        <taxon>Naviculaceae</taxon>
        <taxon>Fistulifera</taxon>
    </lineage>
</organism>
<dbReference type="InterPro" id="IPR015422">
    <property type="entry name" value="PyrdxlP-dep_Trfase_small"/>
</dbReference>
<dbReference type="SUPFAM" id="SSF141673">
    <property type="entry name" value="MOSC N-terminal domain-like"/>
    <property type="match status" value="1"/>
</dbReference>
<dbReference type="PANTHER" id="PTHR14237:SF80">
    <property type="entry name" value="MOLYBDENUM COFACTOR SULFURASE"/>
    <property type="match status" value="1"/>
</dbReference>
<dbReference type="GO" id="GO:0030151">
    <property type="term" value="F:molybdenum ion binding"/>
    <property type="evidence" value="ECO:0007669"/>
    <property type="project" value="InterPro"/>
</dbReference>
<dbReference type="Gene3D" id="3.90.1150.10">
    <property type="entry name" value="Aspartate Aminotransferase, domain 1"/>
    <property type="match status" value="1"/>
</dbReference>
<keyword evidence="5" id="KW-0501">Molybdenum cofactor biosynthesis</keyword>
<feature type="domain" description="MOSC" evidence="8">
    <location>
        <begin position="728"/>
        <end position="832"/>
    </location>
</feature>
<feature type="transmembrane region" description="Helical" evidence="6">
    <location>
        <begin position="906"/>
        <end position="931"/>
    </location>
</feature>
<evidence type="ECO:0000256" key="4">
    <source>
        <dbReference type="ARBA" id="ARBA00023136"/>
    </source>
</evidence>
<feature type="transmembrane region" description="Helical" evidence="6">
    <location>
        <begin position="1074"/>
        <end position="1091"/>
    </location>
</feature>
<keyword evidence="12" id="KW-1185">Reference proteome</keyword>
<keyword evidence="4 6" id="KW-0472">Membrane</keyword>
<dbReference type="InterPro" id="IPR015424">
    <property type="entry name" value="PyrdxlP-dep_Trfase"/>
</dbReference>
<feature type="transmembrane region" description="Helical" evidence="6">
    <location>
        <begin position="1025"/>
        <end position="1044"/>
    </location>
</feature>
<dbReference type="InParanoid" id="A0A1Z5K2R2"/>
<dbReference type="Pfam" id="PF03476">
    <property type="entry name" value="MOSC_N"/>
    <property type="match status" value="1"/>
</dbReference>
<evidence type="ECO:0000259" key="8">
    <source>
        <dbReference type="Pfam" id="PF03473"/>
    </source>
</evidence>
<dbReference type="InterPro" id="IPR000192">
    <property type="entry name" value="Aminotrans_V_dom"/>
</dbReference>
<keyword evidence="2 6" id="KW-0812">Transmembrane</keyword>
<dbReference type="Pfam" id="PF00266">
    <property type="entry name" value="Aminotran_5"/>
    <property type="match status" value="1"/>
</dbReference>
<gene>
    <name evidence="11" type="ORF">FisN_22Hh019</name>
</gene>
<dbReference type="GO" id="GO:0006777">
    <property type="term" value="P:Mo-molybdopterin cofactor biosynthetic process"/>
    <property type="evidence" value="ECO:0007669"/>
    <property type="project" value="UniProtKB-KW"/>
</dbReference>
<evidence type="ECO:0000256" key="1">
    <source>
        <dbReference type="ARBA" id="ARBA00004141"/>
    </source>
</evidence>
<evidence type="ECO:0000256" key="6">
    <source>
        <dbReference type="SAM" id="Phobius"/>
    </source>
</evidence>
<feature type="domain" description="EXPERA" evidence="10">
    <location>
        <begin position="974"/>
        <end position="1095"/>
    </location>
</feature>
<evidence type="ECO:0000259" key="10">
    <source>
        <dbReference type="Pfam" id="PF05241"/>
    </source>
</evidence>
<dbReference type="GO" id="GO:0030170">
    <property type="term" value="F:pyridoxal phosphate binding"/>
    <property type="evidence" value="ECO:0007669"/>
    <property type="project" value="InterPro"/>
</dbReference>
<proteinExistence type="predicted"/>
<evidence type="ECO:0000256" key="3">
    <source>
        <dbReference type="ARBA" id="ARBA00022989"/>
    </source>
</evidence>